<dbReference type="Proteomes" id="UP000018936">
    <property type="component" value="Unassembled WGS sequence"/>
</dbReference>
<dbReference type="AlphaFoldDB" id="V8NT22"/>
<protein>
    <submittedName>
        <fullName evidence="2">Neurofilament light polypeptide</fullName>
    </submittedName>
</protein>
<evidence type="ECO:0000313" key="3">
    <source>
        <dbReference type="Proteomes" id="UP000018936"/>
    </source>
</evidence>
<accession>V8NT22</accession>
<keyword evidence="3" id="KW-1185">Reference proteome</keyword>
<dbReference type="EMBL" id="AZIM01001890">
    <property type="protein sequence ID" value="ETE65419.1"/>
    <property type="molecule type" value="Genomic_DNA"/>
</dbReference>
<name>V8NT22_OPHHA</name>
<comment type="caution">
    <text evidence="2">The sequence shown here is derived from an EMBL/GenBank/DDBJ whole genome shotgun (WGS) entry which is preliminary data.</text>
</comment>
<sequence>MASCSPLPAKTELGETACGTPGLCFQPRQPPQELLWLKTEPERGAHFTVSRADLNTTRAGSDSFSPAAPLGEGGELQVVVGVCCCETPTHLNRHTKESKFWDVFELHIEEALKERHGLGGTAAKVDGGREEERRDKRRGGREEKRGMEGGRGKKEGRKERGGEGRREEKEDGEREREEREMKGWKKGRREGEGEGERRRGEERRGEKEGQTLFKLSTSARVAKVLLRLPGGEMGNLNFLPVCPQALPLEGQ</sequence>
<feature type="non-terminal residue" evidence="2">
    <location>
        <position position="1"/>
    </location>
</feature>
<gene>
    <name evidence="2" type="primary">nefl</name>
    <name evidence="2" type="ORF">L345_08809</name>
</gene>
<evidence type="ECO:0000256" key="1">
    <source>
        <dbReference type="SAM" id="MobiDB-lite"/>
    </source>
</evidence>
<proteinExistence type="predicted"/>
<feature type="compositionally biased region" description="Basic and acidic residues" evidence="1">
    <location>
        <begin position="126"/>
        <end position="209"/>
    </location>
</feature>
<organism evidence="2 3">
    <name type="scientific">Ophiophagus hannah</name>
    <name type="common">King cobra</name>
    <name type="synonym">Naja hannah</name>
    <dbReference type="NCBI Taxonomy" id="8665"/>
    <lineage>
        <taxon>Eukaryota</taxon>
        <taxon>Metazoa</taxon>
        <taxon>Chordata</taxon>
        <taxon>Craniata</taxon>
        <taxon>Vertebrata</taxon>
        <taxon>Euteleostomi</taxon>
        <taxon>Lepidosauria</taxon>
        <taxon>Squamata</taxon>
        <taxon>Bifurcata</taxon>
        <taxon>Unidentata</taxon>
        <taxon>Episquamata</taxon>
        <taxon>Toxicofera</taxon>
        <taxon>Serpentes</taxon>
        <taxon>Colubroidea</taxon>
        <taxon>Elapidae</taxon>
        <taxon>Elapinae</taxon>
        <taxon>Ophiophagus</taxon>
    </lineage>
</organism>
<reference evidence="2 3" key="1">
    <citation type="journal article" date="2013" name="Proc. Natl. Acad. Sci. U.S.A.">
        <title>The king cobra genome reveals dynamic gene evolution and adaptation in the snake venom system.</title>
        <authorList>
            <person name="Vonk F.J."/>
            <person name="Casewell N.R."/>
            <person name="Henkel C.V."/>
            <person name="Heimberg A.M."/>
            <person name="Jansen H.J."/>
            <person name="McCleary R.J."/>
            <person name="Kerkkamp H.M."/>
            <person name="Vos R.A."/>
            <person name="Guerreiro I."/>
            <person name="Calvete J.J."/>
            <person name="Wuster W."/>
            <person name="Woods A.E."/>
            <person name="Logan J.M."/>
            <person name="Harrison R.A."/>
            <person name="Castoe T.A."/>
            <person name="de Koning A.P."/>
            <person name="Pollock D.D."/>
            <person name="Yandell M."/>
            <person name="Calderon D."/>
            <person name="Renjifo C."/>
            <person name="Currier R.B."/>
            <person name="Salgado D."/>
            <person name="Pla D."/>
            <person name="Sanz L."/>
            <person name="Hyder A.S."/>
            <person name="Ribeiro J.M."/>
            <person name="Arntzen J.W."/>
            <person name="van den Thillart G.E."/>
            <person name="Boetzer M."/>
            <person name="Pirovano W."/>
            <person name="Dirks R.P."/>
            <person name="Spaink H.P."/>
            <person name="Duboule D."/>
            <person name="McGlinn E."/>
            <person name="Kini R.M."/>
            <person name="Richardson M.K."/>
        </authorList>
    </citation>
    <scope>NUCLEOTIDE SEQUENCE</scope>
    <source>
        <tissue evidence="2">Blood</tissue>
    </source>
</reference>
<feature type="region of interest" description="Disordered" evidence="1">
    <location>
        <begin position="117"/>
        <end position="212"/>
    </location>
</feature>
<evidence type="ECO:0000313" key="2">
    <source>
        <dbReference type="EMBL" id="ETE65419.1"/>
    </source>
</evidence>